<dbReference type="STRING" id="1036779.SAMN04515666_11961"/>
<proteinExistence type="predicted"/>
<gene>
    <name evidence="2" type="ORF">SAMN04515666_11961</name>
</gene>
<dbReference type="AlphaFoldDB" id="A0A1H8AJG9"/>
<reference evidence="3" key="1">
    <citation type="submission" date="2016-10" db="EMBL/GenBank/DDBJ databases">
        <authorList>
            <person name="Varghese N."/>
            <person name="Submissions S."/>
        </authorList>
    </citation>
    <scope>NUCLEOTIDE SEQUENCE [LARGE SCALE GENOMIC DNA]</scope>
    <source>
        <strain evidence="3">LMG 26383,CCUG 61248,R- 45681</strain>
    </source>
</reference>
<protein>
    <recommendedName>
        <fullName evidence="4">Transcriptional regulator, AlpA family</fullName>
    </recommendedName>
</protein>
<evidence type="ECO:0008006" key="4">
    <source>
        <dbReference type="Google" id="ProtNLM"/>
    </source>
</evidence>
<feature type="region of interest" description="Disordered" evidence="1">
    <location>
        <begin position="70"/>
        <end position="90"/>
    </location>
</feature>
<name>A0A1H8AJG9_9HYPH</name>
<dbReference type="Proteomes" id="UP000199664">
    <property type="component" value="Unassembled WGS sequence"/>
</dbReference>
<organism evidence="2 3">
    <name type="scientific">Bosea lupini</name>
    <dbReference type="NCBI Taxonomy" id="1036779"/>
    <lineage>
        <taxon>Bacteria</taxon>
        <taxon>Pseudomonadati</taxon>
        <taxon>Pseudomonadota</taxon>
        <taxon>Alphaproteobacteria</taxon>
        <taxon>Hyphomicrobiales</taxon>
        <taxon>Boseaceae</taxon>
        <taxon>Bosea</taxon>
    </lineage>
</organism>
<evidence type="ECO:0000313" key="2">
    <source>
        <dbReference type="EMBL" id="SEM70114.1"/>
    </source>
</evidence>
<dbReference type="EMBL" id="FOAN01000019">
    <property type="protein sequence ID" value="SEM70114.1"/>
    <property type="molecule type" value="Genomic_DNA"/>
</dbReference>
<dbReference type="RefSeq" id="WP_091843588.1">
    <property type="nucleotide sequence ID" value="NZ_FOAN01000019.1"/>
</dbReference>
<keyword evidence="3" id="KW-1185">Reference proteome</keyword>
<dbReference type="OrthoDB" id="7220345at2"/>
<evidence type="ECO:0000256" key="1">
    <source>
        <dbReference type="SAM" id="MobiDB-lite"/>
    </source>
</evidence>
<accession>A0A1H8AJG9</accession>
<sequence>MTATAKRPDILPLSLPPRGVNRLQASAYVGVSATKFDEMVADGRMPKAKRIDGRVVWDVRRLDLAFDALPEQDGGAGEDAEADRWNKVAV</sequence>
<evidence type="ECO:0000313" key="3">
    <source>
        <dbReference type="Proteomes" id="UP000199664"/>
    </source>
</evidence>